<proteinExistence type="predicted"/>
<dbReference type="Proteomes" id="UP001642720">
    <property type="component" value="Unassembled WGS sequence"/>
</dbReference>
<dbReference type="GeneID" id="300578130"/>
<name>A0ABY2H0V4_9HYPO</name>
<feature type="chain" id="PRO_5045581902" evidence="1">
    <location>
        <begin position="21"/>
        <end position="235"/>
    </location>
</feature>
<evidence type="ECO:0000256" key="1">
    <source>
        <dbReference type="SAM" id="SignalP"/>
    </source>
</evidence>
<evidence type="ECO:0000313" key="2">
    <source>
        <dbReference type="EMBL" id="TFB01756.1"/>
    </source>
</evidence>
<gene>
    <name evidence="2" type="ORF">CCMA1212_006459</name>
</gene>
<dbReference type="EMBL" id="PPTA01000008">
    <property type="protein sequence ID" value="TFB01756.1"/>
    <property type="molecule type" value="Genomic_DNA"/>
</dbReference>
<reference evidence="2 3" key="1">
    <citation type="submission" date="2018-01" db="EMBL/GenBank/DDBJ databases">
        <title>Genome characterization of the sugarcane-associated fungus Trichoderma ghanense CCMA-1212 and their application in lignocelulose bioconversion.</title>
        <authorList>
            <person name="Steindorff A.S."/>
            <person name="Mendes T.D."/>
            <person name="Vilela E.S.D."/>
            <person name="Rodrigues D.S."/>
            <person name="Formighieri E.F."/>
            <person name="Melo I.S."/>
            <person name="Favaro L.C.L."/>
        </authorList>
    </citation>
    <scope>NUCLEOTIDE SEQUENCE [LARGE SCALE GENOMIC DNA]</scope>
    <source>
        <strain evidence="2 3">CCMA-1212</strain>
    </source>
</reference>
<evidence type="ECO:0000313" key="3">
    <source>
        <dbReference type="Proteomes" id="UP001642720"/>
    </source>
</evidence>
<comment type="caution">
    <text evidence="2">The sequence shown here is derived from an EMBL/GenBank/DDBJ whole genome shotgun (WGS) entry which is preliminary data.</text>
</comment>
<protein>
    <submittedName>
        <fullName evidence="2">Uncharacterized protein</fullName>
    </submittedName>
</protein>
<keyword evidence="1" id="KW-0732">Signal</keyword>
<feature type="signal peptide" evidence="1">
    <location>
        <begin position="1"/>
        <end position="20"/>
    </location>
</feature>
<organism evidence="2 3">
    <name type="scientific">Trichoderma ghanense</name>
    <dbReference type="NCBI Taxonomy" id="65468"/>
    <lineage>
        <taxon>Eukaryota</taxon>
        <taxon>Fungi</taxon>
        <taxon>Dikarya</taxon>
        <taxon>Ascomycota</taxon>
        <taxon>Pezizomycotina</taxon>
        <taxon>Sordariomycetes</taxon>
        <taxon>Hypocreomycetidae</taxon>
        <taxon>Hypocreales</taxon>
        <taxon>Hypocreaceae</taxon>
        <taxon>Trichoderma</taxon>
    </lineage>
</organism>
<keyword evidence="3" id="KW-1185">Reference proteome</keyword>
<dbReference type="RefSeq" id="XP_073557957.1">
    <property type="nucleotide sequence ID" value="XM_073703680.1"/>
</dbReference>
<accession>A0ABY2H0V4</accession>
<sequence length="235" mass="23962">MPSLLSTLILAIGMLQAAVASEDVSLFPSAGDFRPDLYQRAVDAGLAGLCTCPNLVICLGDKPQCTQDNKGAIICCALGQRAFNGKCADTTASLCADGTTVCPANTQCNTDNNGATICCPANQKAINGRCTAASFNLCSDNKKMCSGATPQCTINSGVSTNVTVGGAVGNIICCANGQQAFNGRCYAGTANLVPCSQAPCDLSGGFYCAFNAGNAASKCCKLDEYLKGTTCVKKP</sequence>